<dbReference type="EMBL" id="GBRH01204431">
    <property type="protein sequence ID" value="JAD93464.1"/>
    <property type="molecule type" value="Transcribed_RNA"/>
</dbReference>
<organism evidence="1">
    <name type="scientific">Arundo donax</name>
    <name type="common">Giant reed</name>
    <name type="synonym">Donax arundinaceus</name>
    <dbReference type="NCBI Taxonomy" id="35708"/>
    <lineage>
        <taxon>Eukaryota</taxon>
        <taxon>Viridiplantae</taxon>
        <taxon>Streptophyta</taxon>
        <taxon>Embryophyta</taxon>
        <taxon>Tracheophyta</taxon>
        <taxon>Spermatophyta</taxon>
        <taxon>Magnoliopsida</taxon>
        <taxon>Liliopsida</taxon>
        <taxon>Poales</taxon>
        <taxon>Poaceae</taxon>
        <taxon>PACMAD clade</taxon>
        <taxon>Arundinoideae</taxon>
        <taxon>Arundineae</taxon>
        <taxon>Arundo</taxon>
    </lineage>
</organism>
<proteinExistence type="predicted"/>
<accession>A0A0A9DXZ9</accession>
<reference evidence="1" key="1">
    <citation type="submission" date="2014-09" db="EMBL/GenBank/DDBJ databases">
        <authorList>
            <person name="Magalhaes I.L.F."/>
            <person name="Oliveira U."/>
            <person name="Santos F.R."/>
            <person name="Vidigal T.H.D.A."/>
            <person name="Brescovit A.D."/>
            <person name="Santos A.J."/>
        </authorList>
    </citation>
    <scope>NUCLEOTIDE SEQUENCE</scope>
    <source>
        <tissue evidence="1">Shoot tissue taken approximately 20 cm above the soil surface</tissue>
    </source>
</reference>
<dbReference type="AlphaFoldDB" id="A0A0A9DXZ9"/>
<protein>
    <submittedName>
        <fullName evidence="1">Uncharacterized protein</fullName>
    </submittedName>
</protein>
<evidence type="ECO:0000313" key="1">
    <source>
        <dbReference type="EMBL" id="JAD93464.1"/>
    </source>
</evidence>
<name>A0A0A9DXZ9_ARUDO</name>
<reference evidence="1" key="2">
    <citation type="journal article" date="2015" name="Data Brief">
        <title>Shoot transcriptome of the giant reed, Arundo donax.</title>
        <authorList>
            <person name="Barrero R.A."/>
            <person name="Guerrero F.D."/>
            <person name="Moolhuijzen P."/>
            <person name="Goolsby J.A."/>
            <person name="Tidwell J."/>
            <person name="Bellgard S.E."/>
            <person name="Bellgard M.I."/>
        </authorList>
    </citation>
    <scope>NUCLEOTIDE SEQUENCE</scope>
    <source>
        <tissue evidence="1">Shoot tissue taken approximately 20 cm above the soil surface</tissue>
    </source>
</reference>
<sequence length="64" mass="7379">MCCFWESQFTVYGNHTLVSLFRSFYANELHITEHLTSFSKEPGFVKACNQDLIQVRISAEGSIF</sequence>